<dbReference type="EC" id="3.1.4.58" evidence="2"/>
<accession>A0A8J3H7Y6</accession>
<name>A0A8J3H7Y6_9RHOB</name>
<dbReference type="PANTHER" id="PTHR35561:SF1">
    <property type="entry name" value="RNA 2',3'-CYCLIC PHOSPHODIESTERASE"/>
    <property type="match status" value="1"/>
</dbReference>
<feature type="active site" description="Proton acceptor" evidence="2">
    <location>
        <position position="119"/>
    </location>
</feature>
<comment type="caution">
    <text evidence="3">The sequence shown here is derived from an EMBL/GenBank/DDBJ whole genome shotgun (WGS) entry which is preliminary data.</text>
</comment>
<dbReference type="PANTHER" id="PTHR35561">
    <property type="entry name" value="RNA 2',3'-CYCLIC PHOSPHODIESTERASE"/>
    <property type="match status" value="1"/>
</dbReference>
<proteinExistence type="inferred from homology"/>
<dbReference type="NCBIfam" id="TIGR02258">
    <property type="entry name" value="2_5_ligase"/>
    <property type="match status" value="1"/>
</dbReference>
<keyword evidence="1 2" id="KW-0378">Hydrolase</keyword>
<reference evidence="3" key="1">
    <citation type="journal article" date="2014" name="Int. J. Syst. Evol. Microbiol.">
        <title>Complete genome sequence of Corynebacterium casei LMG S-19264T (=DSM 44701T), isolated from a smear-ripened cheese.</title>
        <authorList>
            <consortium name="US DOE Joint Genome Institute (JGI-PGF)"/>
            <person name="Walter F."/>
            <person name="Albersmeier A."/>
            <person name="Kalinowski J."/>
            <person name="Ruckert C."/>
        </authorList>
    </citation>
    <scope>NUCLEOTIDE SEQUENCE</scope>
    <source>
        <strain evidence="3">CGMCC 1.7081</strain>
    </source>
</reference>
<dbReference type="GO" id="GO:0008664">
    <property type="term" value="F:RNA 2',3'-cyclic 3'-phosphodiesterase activity"/>
    <property type="evidence" value="ECO:0007669"/>
    <property type="project" value="UniProtKB-EC"/>
</dbReference>
<dbReference type="Gene3D" id="3.90.1140.10">
    <property type="entry name" value="Cyclic phosphodiesterase"/>
    <property type="match status" value="1"/>
</dbReference>
<feature type="short sequence motif" description="HXTX 2" evidence="2">
    <location>
        <begin position="119"/>
        <end position="122"/>
    </location>
</feature>
<dbReference type="RefSeq" id="WP_028093341.1">
    <property type="nucleotide sequence ID" value="NZ_BNAP01000005.1"/>
</dbReference>
<dbReference type="SUPFAM" id="SSF55144">
    <property type="entry name" value="LigT-like"/>
    <property type="match status" value="1"/>
</dbReference>
<evidence type="ECO:0000313" key="4">
    <source>
        <dbReference type="Proteomes" id="UP000611500"/>
    </source>
</evidence>
<feature type="active site" description="Proton donor" evidence="2">
    <location>
        <position position="36"/>
    </location>
</feature>
<feature type="short sequence motif" description="HXTX 1" evidence="2">
    <location>
        <begin position="36"/>
        <end position="39"/>
    </location>
</feature>
<comment type="catalytic activity">
    <reaction evidence="2">
        <text>a 3'-end 2',3'-cyclophospho-ribonucleotide-RNA + H2O = a 3'-end 2'-phospho-ribonucleotide-RNA + H(+)</text>
        <dbReference type="Rhea" id="RHEA:11828"/>
        <dbReference type="Rhea" id="RHEA-COMP:10464"/>
        <dbReference type="Rhea" id="RHEA-COMP:17353"/>
        <dbReference type="ChEBI" id="CHEBI:15377"/>
        <dbReference type="ChEBI" id="CHEBI:15378"/>
        <dbReference type="ChEBI" id="CHEBI:83064"/>
        <dbReference type="ChEBI" id="CHEBI:173113"/>
        <dbReference type="EC" id="3.1.4.58"/>
    </reaction>
</comment>
<dbReference type="EMBL" id="BNAP01000005">
    <property type="protein sequence ID" value="GHG89163.1"/>
    <property type="molecule type" value="Genomic_DNA"/>
</dbReference>
<dbReference type="InterPro" id="IPR009097">
    <property type="entry name" value="Cyclic_Pdiesterase"/>
</dbReference>
<dbReference type="Pfam" id="PF13563">
    <property type="entry name" value="2_5_RNA_ligase2"/>
    <property type="match status" value="1"/>
</dbReference>
<organism evidence="3 4">
    <name type="scientific">Pseudodonghicola xiamenensis</name>
    <dbReference type="NCBI Taxonomy" id="337702"/>
    <lineage>
        <taxon>Bacteria</taxon>
        <taxon>Pseudomonadati</taxon>
        <taxon>Pseudomonadota</taxon>
        <taxon>Alphaproteobacteria</taxon>
        <taxon>Rhodobacterales</taxon>
        <taxon>Paracoccaceae</taxon>
        <taxon>Pseudodonghicola</taxon>
    </lineage>
</organism>
<keyword evidence="4" id="KW-1185">Reference proteome</keyword>
<dbReference type="HAMAP" id="MF_01940">
    <property type="entry name" value="RNA_CPDase"/>
    <property type="match status" value="1"/>
</dbReference>
<evidence type="ECO:0000256" key="1">
    <source>
        <dbReference type="ARBA" id="ARBA00022801"/>
    </source>
</evidence>
<comment type="function">
    <text evidence="2">Hydrolyzes RNA 2',3'-cyclic phosphodiester to an RNA 2'-phosphomonoester.</text>
</comment>
<protein>
    <recommendedName>
        <fullName evidence="2">RNA 2',3'-cyclic phosphodiesterase</fullName>
        <shortName evidence="2">RNA 2',3'-CPDase</shortName>
        <ecNumber evidence="2">3.1.4.58</ecNumber>
    </recommendedName>
</protein>
<gene>
    <name evidence="3" type="ORF">GCM10010961_18790</name>
</gene>
<dbReference type="InterPro" id="IPR004175">
    <property type="entry name" value="RNA_CPDase"/>
</dbReference>
<reference evidence="3" key="2">
    <citation type="submission" date="2020-09" db="EMBL/GenBank/DDBJ databases">
        <authorList>
            <person name="Sun Q."/>
            <person name="Zhou Y."/>
        </authorList>
    </citation>
    <scope>NUCLEOTIDE SEQUENCE</scope>
    <source>
        <strain evidence="3">CGMCC 1.7081</strain>
    </source>
</reference>
<dbReference type="AlphaFoldDB" id="A0A8J3H7Y6"/>
<dbReference type="GO" id="GO:0004113">
    <property type="term" value="F:2',3'-cyclic-nucleotide 3'-phosphodiesterase activity"/>
    <property type="evidence" value="ECO:0007669"/>
    <property type="project" value="InterPro"/>
</dbReference>
<comment type="similarity">
    <text evidence="2">Belongs to the 2H phosphoesterase superfamily. ThpR family.</text>
</comment>
<evidence type="ECO:0000256" key="2">
    <source>
        <dbReference type="HAMAP-Rule" id="MF_01940"/>
    </source>
</evidence>
<sequence>MRAFLAIALSDAAIAALSRLQAGLPLGRPVAPENLHLTLAFLGDQPEEALEALHEELERLAVKPFTLHFTGLGRFGAAKPRLIFADVAPDPALLKLREDILRALRRAGLSAPKERFHPHVTLARLGGNAGSGREAEVLQGFFERFGDTLLPEVPVTCFGLYRSVLHPKGARYDRLADYGAAAI</sequence>
<evidence type="ECO:0000313" key="3">
    <source>
        <dbReference type="EMBL" id="GHG89163.1"/>
    </source>
</evidence>
<dbReference type="Proteomes" id="UP000611500">
    <property type="component" value="Unassembled WGS sequence"/>
</dbReference>